<gene>
    <name evidence="1" type="ORF">PSACC_00637</name>
</gene>
<accession>A0A2H9TP81</accession>
<evidence type="ECO:0008006" key="3">
    <source>
        <dbReference type="Google" id="ProtNLM"/>
    </source>
</evidence>
<keyword evidence="2" id="KW-1185">Reference proteome</keyword>
<sequence length="156" mass="17678">MDLLRRTAEAGPTKPLRDKVGRITDIFEALLLSPPPVEQWPEWTSRLAALMSQYENALRELRPLLCRYLLVPNQLGTNTEFVTNVLLRTRMAPEVEAHLEELKTEEETGNVMRAISQILQEGADGLKSPLRNTMATPITQDEELITAIRTHYTAVK</sequence>
<name>A0A2H9TP81_9FUNG</name>
<comment type="caution">
    <text evidence="1">The sequence shown here is derived from an EMBL/GenBank/DDBJ whole genome shotgun (WGS) entry which is preliminary data.</text>
</comment>
<reference evidence="1 2" key="1">
    <citation type="submission" date="2016-10" db="EMBL/GenBank/DDBJ databases">
        <title>The genome of Paramicrosporidium saccamoebae is the missing link in understanding Cryptomycota and Microsporidia evolution.</title>
        <authorList>
            <person name="Quandt C.A."/>
            <person name="Beaudet D."/>
            <person name="Corsaro D."/>
            <person name="Michel R."/>
            <person name="Corradi N."/>
            <person name="James T."/>
        </authorList>
    </citation>
    <scope>NUCLEOTIDE SEQUENCE [LARGE SCALE GENOMIC DNA]</scope>
    <source>
        <strain evidence="1 2">KSL3</strain>
    </source>
</reference>
<evidence type="ECO:0000313" key="2">
    <source>
        <dbReference type="Proteomes" id="UP000240830"/>
    </source>
</evidence>
<proteinExistence type="predicted"/>
<evidence type="ECO:0000313" key="1">
    <source>
        <dbReference type="EMBL" id="PJF19544.1"/>
    </source>
</evidence>
<protein>
    <recommendedName>
        <fullName evidence="3">Mediator complex subunit 8</fullName>
    </recommendedName>
</protein>
<dbReference type="AlphaFoldDB" id="A0A2H9TP81"/>
<organism evidence="1 2">
    <name type="scientific">Paramicrosporidium saccamoebae</name>
    <dbReference type="NCBI Taxonomy" id="1246581"/>
    <lineage>
        <taxon>Eukaryota</taxon>
        <taxon>Fungi</taxon>
        <taxon>Fungi incertae sedis</taxon>
        <taxon>Cryptomycota</taxon>
        <taxon>Cryptomycota incertae sedis</taxon>
        <taxon>Paramicrosporidium</taxon>
    </lineage>
</organism>
<dbReference type="EMBL" id="MTSL01000052">
    <property type="protein sequence ID" value="PJF19544.1"/>
    <property type="molecule type" value="Genomic_DNA"/>
</dbReference>
<dbReference type="Proteomes" id="UP000240830">
    <property type="component" value="Unassembled WGS sequence"/>
</dbReference>